<gene>
    <name evidence="1" type="ORF">M896_040060</name>
</gene>
<keyword evidence="2" id="KW-1185">Reference proteome</keyword>
<proteinExistence type="predicted"/>
<dbReference type="InParanoid" id="A0A0B2UKS0"/>
<evidence type="ECO:0000313" key="1">
    <source>
        <dbReference type="EMBL" id="KHN69814.1"/>
    </source>
</evidence>
<dbReference type="VEuPathDB" id="MicrosporidiaDB:M896_040060"/>
<name>A0A0B2UKS0_9MICR</name>
<organism evidence="1 2">
    <name type="scientific">Ordospora colligata OC4</name>
    <dbReference type="NCBI Taxonomy" id="1354746"/>
    <lineage>
        <taxon>Eukaryota</taxon>
        <taxon>Fungi</taxon>
        <taxon>Fungi incertae sedis</taxon>
        <taxon>Microsporidia</taxon>
        <taxon>Ordosporidae</taxon>
        <taxon>Ordospora</taxon>
    </lineage>
</organism>
<evidence type="ECO:0000313" key="2">
    <source>
        <dbReference type="Proteomes" id="UP000031056"/>
    </source>
</evidence>
<reference evidence="1 2" key="1">
    <citation type="journal article" date="2014" name="MBio">
        <title>The Ordospora colligata genome; evolution of extreme reduction in microsporidia and host-to-parasite horizontal gene transfer.</title>
        <authorList>
            <person name="Pombert J.-F."/>
            <person name="Haag K.L."/>
            <person name="Beidas S."/>
            <person name="Ebert D."/>
            <person name="Keeling P.J."/>
        </authorList>
    </citation>
    <scope>NUCLEOTIDE SEQUENCE [LARGE SCALE GENOMIC DNA]</scope>
    <source>
        <strain evidence="1 2">OC4</strain>
    </source>
</reference>
<dbReference type="GeneID" id="26261445"/>
<dbReference type="OrthoDB" id="2190384at2759"/>
<comment type="caution">
    <text evidence="1">The sequence shown here is derived from an EMBL/GenBank/DDBJ whole genome shotgun (WGS) entry which is preliminary data.</text>
</comment>
<dbReference type="AlphaFoldDB" id="A0A0B2UKS0"/>
<dbReference type="HOGENOM" id="CLU_1855257_0_0_1"/>
<dbReference type="Proteomes" id="UP000031056">
    <property type="component" value="Unassembled WGS sequence"/>
</dbReference>
<accession>A0A0B2UKS0</accession>
<protein>
    <submittedName>
        <fullName evidence="1">Uncharacterized protein</fullName>
    </submittedName>
</protein>
<dbReference type="EMBL" id="JOKQ01000004">
    <property type="protein sequence ID" value="KHN69814.1"/>
    <property type="molecule type" value="Genomic_DNA"/>
</dbReference>
<sequence length="139" mass="16046">MNSDLIAKVIPRLDKPSVKSLCVIINDSEYYTHTFIKYRYRQNIMSVDRICTILHKMINLGNIIMAFEFLASIPAGKMMRVILKLIENLDLQRSFISILQSALIQLDKGCSKELIRYKIIATHIQSIITNINAHTKYCK</sequence>
<dbReference type="RefSeq" id="XP_014563856.1">
    <property type="nucleotide sequence ID" value="XM_014708370.1"/>
</dbReference>